<accession>A0A7S7NUK1</accession>
<dbReference type="KEGG" id="pfer:IRI77_09170"/>
<organism evidence="2 3">
    <name type="scientific">Paludibaculum fermentans</name>
    <dbReference type="NCBI Taxonomy" id="1473598"/>
    <lineage>
        <taxon>Bacteria</taxon>
        <taxon>Pseudomonadati</taxon>
        <taxon>Acidobacteriota</taxon>
        <taxon>Terriglobia</taxon>
        <taxon>Bryobacterales</taxon>
        <taxon>Bryobacteraceae</taxon>
        <taxon>Paludibaculum</taxon>
    </lineage>
</organism>
<dbReference type="AlphaFoldDB" id="A0A7S7NUK1"/>
<keyword evidence="1" id="KW-1133">Transmembrane helix</keyword>
<evidence type="ECO:0000256" key="1">
    <source>
        <dbReference type="SAM" id="Phobius"/>
    </source>
</evidence>
<keyword evidence="3" id="KW-1185">Reference proteome</keyword>
<protein>
    <submittedName>
        <fullName evidence="2">Uncharacterized protein</fullName>
    </submittedName>
</protein>
<feature type="transmembrane region" description="Helical" evidence="1">
    <location>
        <begin position="56"/>
        <end position="75"/>
    </location>
</feature>
<sequence length="237" mass="26991">MNPQVKIEYDTERKIRTRNKTYYRVNHWPIWIFVFFLIPGPVTFKLFAEGFGGNMVWWLAAVLVGTGIAGLRGRLPGSEPAPYIIRFTEDRPNPLYRRICYTFAWGAAISYGLLNLVGLVVAVTTGKWMMKQIYWYGYFPVVIPVWILGALGQLPRVKPSTAGEGHERRYFYGTVWAMCIAQPTVGILWKILPRNHTSDVIELVTFVSVLALVGWMSVRGLLPRTRRILPGEIAALD</sequence>
<dbReference type="EMBL" id="CP063849">
    <property type="protein sequence ID" value="QOY90106.1"/>
    <property type="molecule type" value="Genomic_DNA"/>
</dbReference>
<dbReference type="RefSeq" id="WP_194451771.1">
    <property type="nucleotide sequence ID" value="NZ_CP063849.1"/>
</dbReference>
<reference evidence="2 3" key="1">
    <citation type="submission" date="2020-10" db="EMBL/GenBank/DDBJ databases">
        <title>Complete genome sequence of Paludibaculum fermentans P105T, a facultatively anaerobic acidobacterium capable of dissimilatory Fe(III) reduction.</title>
        <authorList>
            <person name="Dedysh S.N."/>
            <person name="Beletsky A.V."/>
            <person name="Kulichevskaya I.S."/>
            <person name="Mardanov A.V."/>
            <person name="Ravin N.V."/>
        </authorList>
    </citation>
    <scope>NUCLEOTIDE SEQUENCE [LARGE SCALE GENOMIC DNA]</scope>
    <source>
        <strain evidence="2 3">P105</strain>
    </source>
</reference>
<feature type="transmembrane region" description="Helical" evidence="1">
    <location>
        <begin position="171"/>
        <end position="191"/>
    </location>
</feature>
<feature type="transmembrane region" description="Helical" evidence="1">
    <location>
        <begin position="133"/>
        <end position="151"/>
    </location>
</feature>
<feature type="transmembrane region" description="Helical" evidence="1">
    <location>
        <begin position="95"/>
        <end position="121"/>
    </location>
</feature>
<proteinExistence type="predicted"/>
<evidence type="ECO:0000313" key="3">
    <source>
        <dbReference type="Proteomes" id="UP000593892"/>
    </source>
</evidence>
<evidence type="ECO:0000313" key="2">
    <source>
        <dbReference type="EMBL" id="QOY90106.1"/>
    </source>
</evidence>
<name>A0A7S7NUK1_PALFE</name>
<feature type="transmembrane region" description="Helical" evidence="1">
    <location>
        <begin position="203"/>
        <end position="222"/>
    </location>
</feature>
<dbReference type="Proteomes" id="UP000593892">
    <property type="component" value="Chromosome"/>
</dbReference>
<feature type="transmembrane region" description="Helical" evidence="1">
    <location>
        <begin position="21"/>
        <end position="44"/>
    </location>
</feature>
<keyword evidence="1" id="KW-0812">Transmembrane</keyword>
<gene>
    <name evidence="2" type="ORF">IRI77_09170</name>
</gene>
<keyword evidence="1" id="KW-0472">Membrane</keyword>